<dbReference type="GO" id="GO:0008270">
    <property type="term" value="F:zinc ion binding"/>
    <property type="evidence" value="ECO:0007669"/>
    <property type="project" value="UniProtKB-KW"/>
</dbReference>
<dbReference type="InterPro" id="IPR000962">
    <property type="entry name" value="Znf_DskA_TraR"/>
</dbReference>
<feature type="domain" description="Zinc finger DksA/TraR C4-type" evidence="5">
    <location>
        <begin position="86"/>
        <end position="113"/>
    </location>
</feature>
<evidence type="ECO:0000256" key="4">
    <source>
        <dbReference type="PROSITE-ProRule" id="PRU00510"/>
    </source>
</evidence>
<proteinExistence type="predicted"/>
<keyword evidence="2" id="KW-0863">Zinc-finger</keyword>
<keyword evidence="1" id="KW-0479">Metal-binding</keyword>
<sequence>MNNIEIFASKLAEQKQAVMNELKEIAIHHTDTDDWEVRTDDIDQTDADENLRADDVEDADERVATLAELETRYHNIVRALNKIENGSYGICEVCNEQIEPKRLDANPAARTCLAHLDEESSLPLA</sequence>
<dbReference type="SUPFAM" id="SSF57716">
    <property type="entry name" value="Glucocorticoid receptor-like (DNA-binding domain)"/>
    <property type="match status" value="1"/>
</dbReference>
<dbReference type="PROSITE" id="PS51128">
    <property type="entry name" value="ZF_DKSA_2"/>
    <property type="match status" value="1"/>
</dbReference>
<evidence type="ECO:0000256" key="2">
    <source>
        <dbReference type="ARBA" id="ARBA00022771"/>
    </source>
</evidence>
<protein>
    <recommendedName>
        <fullName evidence="5">Zinc finger DksA/TraR C4-type domain-containing protein</fullName>
    </recommendedName>
</protein>
<dbReference type="PANTHER" id="PTHR33823">
    <property type="entry name" value="RNA POLYMERASE-BINDING TRANSCRIPTION FACTOR DKSA-RELATED"/>
    <property type="match status" value="1"/>
</dbReference>
<dbReference type="PANTHER" id="PTHR33823:SF4">
    <property type="entry name" value="GENERAL STRESS PROTEIN 16O"/>
    <property type="match status" value="1"/>
</dbReference>
<dbReference type="Pfam" id="PF01258">
    <property type="entry name" value="zf-dskA_traR"/>
    <property type="match status" value="1"/>
</dbReference>
<accession>A0A2M8FFF2</accession>
<dbReference type="EMBL" id="PFRD01000045">
    <property type="protein sequence ID" value="PJC56322.1"/>
    <property type="molecule type" value="Genomic_DNA"/>
</dbReference>
<gene>
    <name evidence="6" type="ORF">CO026_00990</name>
</gene>
<dbReference type="Gene3D" id="1.20.120.910">
    <property type="entry name" value="DksA, coiled-coil domain"/>
    <property type="match status" value="1"/>
</dbReference>
<organism evidence="6 7">
    <name type="scientific">Candidatus Kaiserbacteria bacterium CG_4_9_14_0_2_um_filter_41_32</name>
    <dbReference type="NCBI Taxonomy" id="1974601"/>
    <lineage>
        <taxon>Bacteria</taxon>
        <taxon>Candidatus Kaiseribacteriota</taxon>
    </lineage>
</organism>
<evidence type="ECO:0000313" key="6">
    <source>
        <dbReference type="EMBL" id="PJC56322.1"/>
    </source>
</evidence>
<name>A0A2M8FFF2_9BACT</name>
<evidence type="ECO:0000256" key="3">
    <source>
        <dbReference type="ARBA" id="ARBA00022833"/>
    </source>
</evidence>
<comment type="caution">
    <text evidence="6">The sequence shown here is derived from an EMBL/GenBank/DDBJ whole genome shotgun (WGS) entry which is preliminary data.</text>
</comment>
<evidence type="ECO:0000256" key="1">
    <source>
        <dbReference type="ARBA" id="ARBA00022723"/>
    </source>
</evidence>
<dbReference type="AlphaFoldDB" id="A0A2M8FFF2"/>
<evidence type="ECO:0000313" key="7">
    <source>
        <dbReference type="Proteomes" id="UP000230391"/>
    </source>
</evidence>
<keyword evidence="3" id="KW-0862">Zinc</keyword>
<feature type="zinc finger region" description="dksA C4-type" evidence="4">
    <location>
        <begin position="91"/>
        <end position="115"/>
    </location>
</feature>
<dbReference type="Proteomes" id="UP000230391">
    <property type="component" value="Unassembled WGS sequence"/>
</dbReference>
<reference evidence="7" key="1">
    <citation type="submission" date="2017-09" db="EMBL/GenBank/DDBJ databases">
        <title>Depth-based differentiation of microbial function through sediment-hosted aquifers and enrichment of novel symbionts in the deep terrestrial subsurface.</title>
        <authorList>
            <person name="Probst A.J."/>
            <person name="Ladd B."/>
            <person name="Jarett J.K."/>
            <person name="Geller-Mcgrath D.E."/>
            <person name="Sieber C.M.K."/>
            <person name="Emerson J.B."/>
            <person name="Anantharaman K."/>
            <person name="Thomas B.C."/>
            <person name="Malmstrom R."/>
            <person name="Stieglmeier M."/>
            <person name="Klingl A."/>
            <person name="Woyke T."/>
            <person name="Ryan C.M."/>
            <person name="Banfield J.F."/>
        </authorList>
    </citation>
    <scope>NUCLEOTIDE SEQUENCE [LARGE SCALE GENOMIC DNA]</scope>
</reference>
<evidence type="ECO:0000259" key="5">
    <source>
        <dbReference type="Pfam" id="PF01258"/>
    </source>
</evidence>